<dbReference type="Pfam" id="PF13403">
    <property type="entry name" value="Hint_2"/>
    <property type="match status" value="1"/>
</dbReference>
<dbReference type="Proteomes" id="UP000199180">
    <property type="component" value="Unassembled WGS sequence"/>
</dbReference>
<organism evidence="2 3">
    <name type="scientific">Paracoccus homiensis</name>
    <dbReference type="NCBI Taxonomy" id="364199"/>
    <lineage>
        <taxon>Bacteria</taxon>
        <taxon>Pseudomonadati</taxon>
        <taxon>Pseudomonadota</taxon>
        <taxon>Alphaproteobacteria</taxon>
        <taxon>Rhodobacterales</taxon>
        <taxon>Paracoccaceae</taxon>
        <taxon>Paracoccus</taxon>
    </lineage>
</organism>
<proteinExistence type="predicted"/>
<dbReference type="InterPro" id="IPR036844">
    <property type="entry name" value="Hint_dom_sf"/>
</dbReference>
<protein>
    <submittedName>
        <fullName evidence="2">Hint domain-containing protein</fullName>
    </submittedName>
</protein>
<evidence type="ECO:0000313" key="2">
    <source>
        <dbReference type="EMBL" id="SET16625.1"/>
    </source>
</evidence>
<accession>A0A1I0CCG2</accession>
<dbReference type="STRING" id="364199.SAMN04489858_103244"/>
<dbReference type="RefSeq" id="WP_090733225.1">
    <property type="nucleotide sequence ID" value="NZ_FOHO01000003.1"/>
</dbReference>
<dbReference type="SUPFAM" id="SSF51294">
    <property type="entry name" value="Hedgehog/intein (Hint) domain"/>
    <property type="match status" value="1"/>
</dbReference>
<evidence type="ECO:0000313" key="3">
    <source>
        <dbReference type="Proteomes" id="UP000199180"/>
    </source>
</evidence>
<gene>
    <name evidence="2" type="ORF">SAMN04489858_103244</name>
</gene>
<evidence type="ECO:0000259" key="1">
    <source>
        <dbReference type="Pfam" id="PF13403"/>
    </source>
</evidence>
<dbReference type="EMBL" id="FOHO01000003">
    <property type="protein sequence ID" value="SET16625.1"/>
    <property type="molecule type" value="Genomic_DNA"/>
</dbReference>
<dbReference type="Gene3D" id="2.170.16.10">
    <property type="entry name" value="Hedgehog/Intein (Hint) domain"/>
    <property type="match status" value="1"/>
</dbReference>
<name>A0A1I0CCG2_9RHOB</name>
<sequence length="370" mass="39576">MPTTWDAIYLGTVGFDIDPTEGNQTSENAALLVGQTFGSVSDPLLRNIVSVGTEDNRGFAGVLDTNRGTGNSDKLLYDIGNGPQAVTFEGGAVYQATINFTDGTSTSSIVVLVQDESGNLFFTPARTEGPLSQAYSQKPIQSLTVDSLVQDFGNLSTDRSAGNFVTCFLAGTMIATPDGPRPVEEIVAGDLVNTQDNGPQVVRWSGSRRIERMADNLKPVRIHAGALGVGLPARDLLVSQQHRVLVRSKIARRMFGADEVLVAAKHLLALPGVEIAEDVAHPVYCHLLFDDHQLVLSNGAVTESLFTGPEALKGVSEAARREILTIFPQLAKTGAAVEAQRPARPLITGRLGRKLAERHLSNDRPLVSIN</sequence>
<dbReference type="OrthoDB" id="6305173at2"/>
<keyword evidence="3" id="KW-1185">Reference proteome</keyword>
<feature type="domain" description="Hedgehog/Intein (Hint)" evidence="1">
    <location>
        <begin position="166"/>
        <end position="308"/>
    </location>
</feature>
<dbReference type="AlphaFoldDB" id="A0A1I0CCG2"/>
<dbReference type="InterPro" id="IPR028992">
    <property type="entry name" value="Hedgehog/Intein_dom"/>
</dbReference>
<reference evidence="2 3" key="1">
    <citation type="submission" date="2016-10" db="EMBL/GenBank/DDBJ databases">
        <authorList>
            <person name="de Groot N.N."/>
        </authorList>
    </citation>
    <scope>NUCLEOTIDE SEQUENCE [LARGE SCALE GENOMIC DNA]</scope>
    <source>
        <strain evidence="2 3">DSM 17862</strain>
    </source>
</reference>